<evidence type="ECO:0000256" key="1">
    <source>
        <dbReference type="ARBA" id="ARBA00013332"/>
    </source>
</evidence>
<dbReference type="GO" id="GO:0006355">
    <property type="term" value="P:regulation of DNA-templated transcription"/>
    <property type="evidence" value="ECO:0007669"/>
    <property type="project" value="InterPro"/>
</dbReference>
<protein>
    <recommendedName>
        <fullName evidence="1">Phosphate regulon transcriptional regulatory protein PhoB</fullName>
    </recommendedName>
</protein>
<dbReference type="FunFam" id="3.40.50.2300:FF:000001">
    <property type="entry name" value="DNA-binding response regulator PhoB"/>
    <property type="match status" value="1"/>
</dbReference>
<feature type="domain" description="Response regulatory" evidence="10">
    <location>
        <begin position="8"/>
        <end position="122"/>
    </location>
</feature>
<dbReference type="InterPro" id="IPR001867">
    <property type="entry name" value="OmpR/PhoB-type_DNA-bd"/>
</dbReference>
<keyword evidence="3" id="KW-0902">Two-component regulatory system</keyword>
<reference key="2">
    <citation type="submission" date="2011-05" db="EMBL/GenBank/DDBJ databases">
        <title>Complete genome sequence of the aerobic marine methanotroph Methylomonas methanica MC09.</title>
        <authorList>
            <person name="Boden R."/>
            <person name="Cunliffe M."/>
            <person name="Scanlan J."/>
            <person name="Moussard H."/>
            <person name="Kits K.D."/>
            <person name="Klotz M."/>
            <person name="Jetten M."/>
            <person name="Vuilleumier S."/>
            <person name="Han J."/>
            <person name="Peters L."/>
            <person name="Mikhailova N."/>
            <person name="Teshima H."/>
            <person name="Tapia R."/>
            <person name="Kyrpides N."/>
            <person name="Ivanova N."/>
            <person name="Pagani I."/>
            <person name="Cheng J.-F."/>
            <person name="Goodwin L."/>
            <person name="Han C."/>
            <person name="Hauser L."/>
            <person name="Land M."/>
            <person name="Lapidus A."/>
            <person name="Lucas S."/>
            <person name="Pitluck S."/>
            <person name="Woyke T."/>
            <person name="Stein L.Y."/>
            <person name="Murrell C."/>
        </authorList>
    </citation>
    <scope>NUCLEOTIDE SEQUENCE</scope>
    <source>
        <strain>MC09</strain>
    </source>
</reference>
<dbReference type="FunFam" id="1.10.10.10:FF:000018">
    <property type="entry name" value="DNA-binding response regulator ResD"/>
    <property type="match status" value="1"/>
</dbReference>
<dbReference type="Gene3D" id="1.10.10.10">
    <property type="entry name" value="Winged helix-like DNA-binding domain superfamily/Winged helix DNA-binding domain"/>
    <property type="match status" value="1"/>
</dbReference>
<evidence type="ECO:0000256" key="5">
    <source>
        <dbReference type="ARBA" id="ARBA00023125"/>
    </source>
</evidence>
<dbReference type="HOGENOM" id="CLU_000445_30_1_6"/>
<dbReference type="GO" id="GO:0032993">
    <property type="term" value="C:protein-DNA complex"/>
    <property type="evidence" value="ECO:0007669"/>
    <property type="project" value="TreeGrafter"/>
</dbReference>
<dbReference type="InterPro" id="IPR001789">
    <property type="entry name" value="Sig_transdc_resp-reg_receiver"/>
</dbReference>
<evidence type="ECO:0000256" key="8">
    <source>
        <dbReference type="PROSITE-ProRule" id="PRU00169"/>
    </source>
</evidence>
<dbReference type="SMART" id="SM00448">
    <property type="entry name" value="REC"/>
    <property type="match status" value="1"/>
</dbReference>
<dbReference type="eggNOG" id="COG0745">
    <property type="taxonomic scope" value="Bacteria"/>
</dbReference>
<feature type="DNA-binding region" description="OmpR/PhoB-type" evidence="9">
    <location>
        <begin position="136"/>
        <end position="236"/>
    </location>
</feature>
<dbReference type="InterPro" id="IPR016032">
    <property type="entry name" value="Sig_transdc_resp-reg_C-effctor"/>
</dbReference>
<feature type="domain" description="OmpR/PhoB-type" evidence="11">
    <location>
        <begin position="136"/>
        <end position="236"/>
    </location>
</feature>
<comment type="function">
    <text evidence="7">This protein is a positive regulator for the phosphate regulon. Transcription of this operon is positively regulated by PhoB and PhoR when phosphate is limited.</text>
</comment>
<reference evidence="12 13" key="1">
    <citation type="journal article" date="2011" name="J. Bacteriol.">
        <title>Complete Genome Sequence of the Aerobic Marine Methanotroph Methylomonas methanica MC09.</title>
        <authorList>
            <person name="Boden R."/>
            <person name="Cunliffe M."/>
            <person name="Scanlan J."/>
            <person name="Moussard H."/>
            <person name="Kits K.D."/>
            <person name="Klotz M.G."/>
            <person name="Jetten M.S."/>
            <person name="Vuilleumier S."/>
            <person name="Han J."/>
            <person name="Peters L."/>
            <person name="Mikhailova N."/>
            <person name="Teshima H."/>
            <person name="Tapia R."/>
            <person name="Kyrpides N."/>
            <person name="Ivanova N."/>
            <person name="Pagani I."/>
            <person name="Cheng J.F."/>
            <person name="Goodwin L."/>
            <person name="Han C."/>
            <person name="Hauser L."/>
            <person name="Land M.L."/>
            <person name="Lapidus A."/>
            <person name="Lucas S."/>
            <person name="Pitluck S."/>
            <person name="Woyke T."/>
            <person name="Stein L."/>
            <person name="Murrell J.C."/>
        </authorList>
    </citation>
    <scope>NUCLEOTIDE SEQUENCE [LARGE SCALE GENOMIC DNA]</scope>
    <source>
        <strain evidence="12 13">MC09</strain>
    </source>
</reference>
<keyword evidence="4" id="KW-0805">Transcription regulation</keyword>
<dbReference type="InterPro" id="IPR036388">
    <property type="entry name" value="WH-like_DNA-bd_sf"/>
</dbReference>
<dbReference type="GO" id="GO:0000976">
    <property type="term" value="F:transcription cis-regulatory region binding"/>
    <property type="evidence" value="ECO:0007669"/>
    <property type="project" value="TreeGrafter"/>
</dbReference>
<reference evidence="13" key="3">
    <citation type="submission" date="2011-05" db="EMBL/GenBank/DDBJ databases">
        <title>Complete sequence of Methylomonas methanica MC09.</title>
        <authorList>
            <consortium name="US DOE Joint Genome Institute"/>
            <person name="Lucas S."/>
            <person name="Han J."/>
            <person name="Lapidus A."/>
            <person name="Cheng J.-F."/>
            <person name="Goodwin L."/>
            <person name="Pitluck S."/>
            <person name="Peters L."/>
            <person name="Mikhailova N."/>
            <person name="Teshima H."/>
            <person name="Han C."/>
            <person name="Tapia R."/>
            <person name="Land M."/>
            <person name="Hauser L."/>
            <person name="Kyrpides N."/>
            <person name="Ivanova N."/>
            <person name="Pagani I."/>
            <person name="Stein L."/>
            <person name="Woyke T."/>
        </authorList>
    </citation>
    <scope>NUCLEOTIDE SEQUENCE [LARGE SCALE GENOMIC DNA]</scope>
    <source>
        <strain evidence="13">MC09</strain>
    </source>
</reference>
<evidence type="ECO:0000313" key="12">
    <source>
        <dbReference type="EMBL" id="AEF99251.1"/>
    </source>
</evidence>
<dbReference type="PANTHER" id="PTHR48111:SF1">
    <property type="entry name" value="TWO-COMPONENT RESPONSE REGULATOR ORR33"/>
    <property type="match status" value="1"/>
</dbReference>
<evidence type="ECO:0000259" key="10">
    <source>
        <dbReference type="PROSITE" id="PS50110"/>
    </source>
</evidence>
<dbReference type="CDD" id="cd00383">
    <property type="entry name" value="trans_reg_C"/>
    <property type="match status" value="1"/>
</dbReference>
<feature type="modified residue" description="4-aspartylphosphate" evidence="8">
    <location>
        <position position="57"/>
    </location>
</feature>
<evidence type="ECO:0000256" key="9">
    <source>
        <dbReference type="PROSITE-ProRule" id="PRU01091"/>
    </source>
</evidence>
<keyword evidence="5 9" id="KW-0238">DNA-binding</keyword>
<dbReference type="Proteomes" id="UP000008888">
    <property type="component" value="Chromosome"/>
</dbReference>
<dbReference type="PROSITE" id="PS51755">
    <property type="entry name" value="OMPR_PHOB"/>
    <property type="match status" value="1"/>
</dbReference>
<dbReference type="InterPro" id="IPR011006">
    <property type="entry name" value="CheY-like_superfamily"/>
</dbReference>
<dbReference type="STRING" id="857087.Metme_0812"/>
<evidence type="ECO:0000259" key="11">
    <source>
        <dbReference type="PROSITE" id="PS51755"/>
    </source>
</evidence>
<dbReference type="PROSITE" id="PS50110">
    <property type="entry name" value="RESPONSE_REGULATORY"/>
    <property type="match status" value="1"/>
</dbReference>
<dbReference type="SUPFAM" id="SSF46894">
    <property type="entry name" value="C-terminal effector domain of the bipartite response regulators"/>
    <property type="match status" value="1"/>
</dbReference>
<dbReference type="PANTHER" id="PTHR48111">
    <property type="entry name" value="REGULATOR OF RPOS"/>
    <property type="match status" value="1"/>
</dbReference>
<dbReference type="OrthoDB" id="9802426at2"/>
<dbReference type="SMART" id="SM00862">
    <property type="entry name" value="Trans_reg_C"/>
    <property type="match status" value="1"/>
</dbReference>
<name>G0A5X4_METMM</name>
<dbReference type="AlphaFoldDB" id="G0A5X4"/>
<evidence type="ECO:0000256" key="3">
    <source>
        <dbReference type="ARBA" id="ARBA00023012"/>
    </source>
</evidence>
<evidence type="ECO:0000313" key="13">
    <source>
        <dbReference type="Proteomes" id="UP000008888"/>
    </source>
</evidence>
<dbReference type="Gene3D" id="3.40.50.2300">
    <property type="match status" value="1"/>
</dbReference>
<evidence type="ECO:0000256" key="2">
    <source>
        <dbReference type="ARBA" id="ARBA00022553"/>
    </source>
</evidence>
<evidence type="ECO:0000256" key="7">
    <source>
        <dbReference type="ARBA" id="ARBA00024735"/>
    </source>
</evidence>
<keyword evidence="6" id="KW-0804">Transcription</keyword>
<dbReference type="Pfam" id="PF00486">
    <property type="entry name" value="Trans_reg_C"/>
    <property type="match status" value="1"/>
</dbReference>
<dbReference type="GO" id="GO:0005829">
    <property type="term" value="C:cytosol"/>
    <property type="evidence" value="ECO:0007669"/>
    <property type="project" value="TreeGrafter"/>
</dbReference>
<dbReference type="Gene3D" id="6.10.250.690">
    <property type="match status" value="1"/>
</dbReference>
<accession>G0A5X4</accession>
<dbReference type="EMBL" id="CP002738">
    <property type="protein sequence ID" value="AEF99251.1"/>
    <property type="molecule type" value="Genomic_DNA"/>
</dbReference>
<organism evidence="12 13">
    <name type="scientific">Methylomonas methanica (strain DSM 25384 / MC09)</name>
    <dbReference type="NCBI Taxonomy" id="857087"/>
    <lineage>
        <taxon>Bacteria</taxon>
        <taxon>Pseudomonadati</taxon>
        <taxon>Pseudomonadota</taxon>
        <taxon>Gammaproteobacteria</taxon>
        <taxon>Methylococcales</taxon>
        <taxon>Methylococcaceae</taxon>
        <taxon>Methylomonas</taxon>
    </lineage>
</organism>
<dbReference type="SUPFAM" id="SSF52172">
    <property type="entry name" value="CheY-like"/>
    <property type="match status" value="1"/>
</dbReference>
<keyword evidence="2 8" id="KW-0597">Phosphoprotein</keyword>
<keyword evidence="13" id="KW-1185">Reference proteome</keyword>
<dbReference type="Pfam" id="PF00072">
    <property type="entry name" value="Response_reg"/>
    <property type="match status" value="1"/>
</dbReference>
<sequence>MILTPKRSILVIEDDPDISALVAANLRDEGYTVETAADGAAGLAKLTTAAYDAVILDLVLPGIDGLEICRRVRALPHYTPIIIISSKSAEAQRIVGLEMGADDYLCKPFSVLELIARVRALLRRVDALKHKVPDDTGALLIGTHLRMDTQTRSVYLDERPVSLTMREFELLHFFVRHPNRIFTRMELLDQVWGYAHDGYEHTVNSHINRLRAKIESDPANPQLILTVWGMGYKFSPITSPPA</sequence>
<dbReference type="GO" id="GO:0000156">
    <property type="term" value="F:phosphorelay response regulator activity"/>
    <property type="evidence" value="ECO:0007669"/>
    <property type="project" value="TreeGrafter"/>
</dbReference>
<dbReference type="RefSeq" id="WP_013817520.1">
    <property type="nucleotide sequence ID" value="NC_015572.1"/>
</dbReference>
<proteinExistence type="predicted"/>
<gene>
    <name evidence="12" type="ordered locus">Metme_0812</name>
</gene>
<dbReference type="InterPro" id="IPR039420">
    <property type="entry name" value="WalR-like"/>
</dbReference>
<evidence type="ECO:0000256" key="6">
    <source>
        <dbReference type="ARBA" id="ARBA00023163"/>
    </source>
</evidence>
<evidence type="ECO:0000256" key="4">
    <source>
        <dbReference type="ARBA" id="ARBA00023015"/>
    </source>
</evidence>
<dbReference type="KEGG" id="mmt:Metme_0812"/>